<evidence type="ECO:0000313" key="3">
    <source>
        <dbReference type="Proteomes" id="UP000033054"/>
    </source>
</evidence>
<feature type="chain" id="PRO_5002416917" evidence="1">
    <location>
        <begin position="22"/>
        <end position="373"/>
    </location>
</feature>
<accession>A0A0E3ZWM0</accession>
<keyword evidence="3" id="KW-1185">Reference proteome</keyword>
<keyword evidence="1" id="KW-0732">Signal</keyword>
<reference evidence="2 3" key="1">
    <citation type="journal article" date="2014" name="Curr. Microbiol.">
        <title>Spirosoma radiotolerans sp. nov., a gamma-radiation-resistant bacterium isolated from gamma ray-irradiated soil.</title>
        <authorList>
            <person name="Lee J.J."/>
            <person name="Srinivasan S."/>
            <person name="Lim S."/>
            <person name="Joe M."/>
            <person name="Im S."/>
            <person name="Bae S.I."/>
            <person name="Park K.R."/>
            <person name="Han J.H."/>
            <person name="Park S.H."/>
            <person name="Joo B.M."/>
            <person name="Park S.J."/>
            <person name="Kim M.K."/>
        </authorList>
    </citation>
    <scope>NUCLEOTIDE SEQUENCE [LARGE SCALE GENOMIC DNA]</scope>
    <source>
        <strain evidence="2 3">DG5A</strain>
    </source>
</reference>
<dbReference type="HOGENOM" id="CLU_741676_0_0_10"/>
<dbReference type="Proteomes" id="UP000033054">
    <property type="component" value="Chromosome"/>
</dbReference>
<dbReference type="SUPFAM" id="SSF50998">
    <property type="entry name" value="Quinoprotein alcohol dehydrogenase-like"/>
    <property type="match status" value="1"/>
</dbReference>
<gene>
    <name evidence="2" type="ORF">SD10_19010</name>
</gene>
<dbReference type="PATRIC" id="fig|1379870.5.peg.4107"/>
<proteinExistence type="predicted"/>
<dbReference type="AlphaFoldDB" id="A0A0E3ZWM0"/>
<dbReference type="InterPro" id="IPR011047">
    <property type="entry name" value="Quinoprotein_ADH-like_sf"/>
</dbReference>
<evidence type="ECO:0000313" key="2">
    <source>
        <dbReference type="EMBL" id="AKD56680.1"/>
    </source>
</evidence>
<organism evidence="2 3">
    <name type="scientific">Spirosoma radiotolerans</name>
    <dbReference type="NCBI Taxonomy" id="1379870"/>
    <lineage>
        <taxon>Bacteria</taxon>
        <taxon>Pseudomonadati</taxon>
        <taxon>Bacteroidota</taxon>
        <taxon>Cytophagia</taxon>
        <taxon>Cytophagales</taxon>
        <taxon>Cytophagaceae</taxon>
        <taxon>Spirosoma</taxon>
    </lineage>
</organism>
<dbReference type="EMBL" id="CP010429">
    <property type="protein sequence ID" value="AKD56680.1"/>
    <property type="molecule type" value="Genomic_DNA"/>
</dbReference>
<protein>
    <submittedName>
        <fullName evidence="2">Uncharacterized protein</fullName>
    </submittedName>
</protein>
<dbReference type="Gene3D" id="2.130.10.10">
    <property type="entry name" value="YVTN repeat-like/Quinoprotein amine dehydrogenase"/>
    <property type="match status" value="1"/>
</dbReference>
<dbReference type="InterPro" id="IPR015943">
    <property type="entry name" value="WD40/YVTN_repeat-like_dom_sf"/>
</dbReference>
<feature type="signal peptide" evidence="1">
    <location>
        <begin position="1"/>
        <end position="21"/>
    </location>
</feature>
<dbReference type="KEGG" id="srd:SD10_19010"/>
<dbReference type="OrthoDB" id="1325014at2"/>
<dbReference type="STRING" id="1379870.SD10_19010"/>
<dbReference type="RefSeq" id="WP_046575896.1">
    <property type="nucleotide sequence ID" value="NZ_CP010429.1"/>
</dbReference>
<evidence type="ECO:0000256" key="1">
    <source>
        <dbReference type="SAM" id="SignalP"/>
    </source>
</evidence>
<sequence>MQLPCLLTALIFILVGQPVTAWSQVISAQTGYKDFSINGKTILLQSKSGKLKLIKGVTNKQPLVLTTDAPIVASAIDREGNIVVGDTNHFIKSFDEHQKTWHTIGSYTDKLSSIVFDKKNQCFLITNKGIVDFQSNTLYFPDSSFSQNKQIRYTGSWFDSPVCFLDSRDKLWLGFDQGEWGGNVYVFNTQERAFIRLNTKEADMELNPVNGFCEDQQNVYMSGGLSHIMLTHGSIYRFTNEIATPVLLSKDKETPMEFLMNDPLTGKKSKQIGITWKGGHRIGPSAYNPTNNCLYFYSQFGIFNAKLGTNLADIKKWQKVFEPKLQWTGGSRYAAGPAMNVLKMQFTADGTLLFLTEHNGLGVFDGKSLRFIQ</sequence>
<name>A0A0E3ZWM0_9BACT</name>